<feature type="transmembrane region" description="Helical" evidence="6">
    <location>
        <begin position="286"/>
        <end position="308"/>
    </location>
</feature>
<evidence type="ECO:0000256" key="1">
    <source>
        <dbReference type="ARBA" id="ARBA00004651"/>
    </source>
</evidence>
<feature type="domain" description="PhoU" evidence="7">
    <location>
        <begin position="472"/>
        <end position="547"/>
    </location>
</feature>
<dbReference type="AlphaFoldDB" id="A0A9D1UBP8"/>
<keyword evidence="5 6" id="KW-0472">Membrane</keyword>
<dbReference type="NCBIfam" id="NF037997">
    <property type="entry name" value="Na_Pi_symport"/>
    <property type="match status" value="1"/>
</dbReference>
<feature type="transmembrane region" description="Helical" evidence="6">
    <location>
        <begin position="119"/>
        <end position="138"/>
    </location>
</feature>
<dbReference type="EMBL" id="DXGH01000057">
    <property type="protein sequence ID" value="HIW81927.1"/>
    <property type="molecule type" value="Genomic_DNA"/>
</dbReference>
<dbReference type="GO" id="GO:0005886">
    <property type="term" value="C:plasma membrane"/>
    <property type="evidence" value="ECO:0007669"/>
    <property type="project" value="UniProtKB-SubCell"/>
</dbReference>
<proteinExistence type="predicted"/>
<dbReference type="PANTHER" id="PTHR10010">
    <property type="entry name" value="SOLUTE CARRIER FAMILY 34 SODIUM PHOSPHATE , MEMBER 2-RELATED"/>
    <property type="match status" value="1"/>
</dbReference>
<gene>
    <name evidence="8" type="ORF">H9742_10515</name>
</gene>
<feature type="transmembrane region" description="Helical" evidence="6">
    <location>
        <begin position="252"/>
        <end position="274"/>
    </location>
</feature>
<dbReference type="Gene3D" id="1.20.58.220">
    <property type="entry name" value="Phosphate transport system protein phou homolog 2, domain 2"/>
    <property type="match status" value="1"/>
</dbReference>
<comment type="subcellular location">
    <subcellularLocation>
        <location evidence="1">Cell membrane</location>
        <topology evidence="1">Multi-pass membrane protein</topology>
    </subcellularLocation>
</comment>
<feature type="domain" description="PhoU" evidence="7">
    <location>
        <begin position="362"/>
        <end position="445"/>
    </location>
</feature>
<dbReference type="GO" id="GO:0044341">
    <property type="term" value="P:sodium-dependent phosphate transport"/>
    <property type="evidence" value="ECO:0007669"/>
    <property type="project" value="InterPro"/>
</dbReference>
<keyword evidence="4 6" id="KW-1133">Transmembrane helix</keyword>
<reference evidence="8" key="2">
    <citation type="submission" date="2021-04" db="EMBL/GenBank/DDBJ databases">
        <authorList>
            <person name="Gilroy R."/>
        </authorList>
    </citation>
    <scope>NUCLEOTIDE SEQUENCE</scope>
    <source>
        <strain evidence="8">CHK195-6426</strain>
    </source>
</reference>
<protein>
    <submittedName>
        <fullName evidence="8">Na/Pi cotransporter family protein</fullName>
    </submittedName>
</protein>
<evidence type="ECO:0000259" key="7">
    <source>
        <dbReference type="Pfam" id="PF01895"/>
    </source>
</evidence>
<evidence type="ECO:0000256" key="6">
    <source>
        <dbReference type="SAM" id="Phobius"/>
    </source>
</evidence>
<evidence type="ECO:0000313" key="8">
    <source>
        <dbReference type="EMBL" id="HIW81927.1"/>
    </source>
</evidence>
<evidence type="ECO:0000256" key="3">
    <source>
        <dbReference type="ARBA" id="ARBA00022692"/>
    </source>
</evidence>
<evidence type="ECO:0000313" key="9">
    <source>
        <dbReference type="Proteomes" id="UP000824265"/>
    </source>
</evidence>
<dbReference type="InterPro" id="IPR038078">
    <property type="entry name" value="PhoU-like_sf"/>
</dbReference>
<reference evidence="8" key="1">
    <citation type="journal article" date="2021" name="PeerJ">
        <title>Extensive microbial diversity within the chicken gut microbiome revealed by metagenomics and culture.</title>
        <authorList>
            <person name="Gilroy R."/>
            <person name="Ravi A."/>
            <person name="Getino M."/>
            <person name="Pursley I."/>
            <person name="Horton D.L."/>
            <person name="Alikhan N.F."/>
            <person name="Baker D."/>
            <person name="Gharbi K."/>
            <person name="Hall N."/>
            <person name="Watson M."/>
            <person name="Adriaenssens E.M."/>
            <person name="Foster-Nyarko E."/>
            <person name="Jarju S."/>
            <person name="Secka A."/>
            <person name="Antonio M."/>
            <person name="Oren A."/>
            <person name="Chaudhuri R.R."/>
            <person name="La Ragione R."/>
            <person name="Hildebrand F."/>
            <person name="Pallen M.J."/>
        </authorList>
    </citation>
    <scope>NUCLEOTIDE SEQUENCE</scope>
    <source>
        <strain evidence="8">CHK195-6426</strain>
    </source>
</reference>
<sequence length="589" mass="64382">MSFFDFLTMVGGLALFLYGMNLLGEGLSKASGGRLERILEKLTNNPIKAVLVGAGVTAVIQSSSATTVMVVGFVNSGIMKLEQAVGIIMGANVGTTVTSWILGLTGIDSSSFLIRMLKPSSFSPILAIVGVAILMFSHKEKSKNIATILVGFAVLMFGMDTMSGAVEPLADVPEFTSILTRFSNPVLGMLAGLVLTAVIQSSSASVGILQALCMTGAVSYGTAIPIIMGQNIGTCVTAMISSIGAAKNAKRAALVHLYFNVIGTIVFMILFYSVNAVSPFAFLADAATPFGIAAVHSLFNIAATICLLPFSKGLVKLACLTIRDEDKRQETSPEERILNLLDARFLETPSYAVEQSHNVAVTMGEMAEEAMNLSMGLLQTYDEEKADRVLKLESDVDRFEDELGSYLVKLSSRNLSEKDSHTLSNILHCIGDFERISDHARNIKEAAQEMYQKKLKFSEKAQKELEVFERAIHDILKITMLSFTEDDLSLAKQVEPLEEVIDGLNLEIKQRHVKRLRKGKCTIELGFVLSDITTNFERVSDHCSNIAVCLLQVNEDEFDIHAYLDELKKEDNMDFAGKVMAYRERYQLP</sequence>
<evidence type="ECO:0000256" key="5">
    <source>
        <dbReference type="ARBA" id="ARBA00023136"/>
    </source>
</evidence>
<evidence type="ECO:0000256" key="4">
    <source>
        <dbReference type="ARBA" id="ARBA00022989"/>
    </source>
</evidence>
<feature type="transmembrane region" description="Helical" evidence="6">
    <location>
        <begin position="187"/>
        <end position="212"/>
    </location>
</feature>
<keyword evidence="3 6" id="KW-0812">Transmembrane</keyword>
<comment type="caution">
    <text evidence="8">The sequence shown here is derived from an EMBL/GenBank/DDBJ whole genome shotgun (WGS) entry which is preliminary data.</text>
</comment>
<dbReference type="Pfam" id="PF01895">
    <property type="entry name" value="PhoU"/>
    <property type="match status" value="2"/>
</dbReference>
<dbReference type="SUPFAM" id="SSF109755">
    <property type="entry name" value="PhoU-like"/>
    <property type="match status" value="1"/>
</dbReference>
<feature type="transmembrane region" description="Helical" evidence="6">
    <location>
        <begin position="144"/>
        <end position="166"/>
    </location>
</feature>
<feature type="transmembrane region" description="Helical" evidence="6">
    <location>
        <begin position="218"/>
        <end position="240"/>
    </location>
</feature>
<dbReference type="Pfam" id="PF02690">
    <property type="entry name" value="Na_Pi_cotrans"/>
    <property type="match status" value="1"/>
</dbReference>
<keyword evidence="2" id="KW-1003">Cell membrane</keyword>
<dbReference type="InterPro" id="IPR026022">
    <property type="entry name" value="PhoU_dom"/>
</dbReference>
<evidence type="ECO:0000256" key="2">
    <source>
        <dbReference type="ARBA" id="ARBA00022475"/>
    </source>
</evidence>
<dbReference type="PANTHER" id="PTHR10010:SF46">
    <property type="entry name" value="SODIUM-DEPENDENT PHOSPHATE TRANSPORT PROTEIN 2B"/>
    <property type="match status" value="1"/>
</dbReference>
<feature type="transmembrane region" description="Helical" evidence="6">
    <location>
        <begin position="86"/>
        <end position="107"/>
    </location>
</feature>
<dbReference type="InterPro" id="IPR004633">
    <property type="entry name" value="NaPi_cotrn-rel/YqeW-like"/>
</dbReference>
<organism evidence="8 9">
    <name type="scientific">Candidatus Acetatifactor stercoripullorum</name>
    <dbReference type="NCBI Taxonomy" id="2838414"/>
    <lineage>
        <taxon>Bacteria</taxon>
        <taxon>Bacillati</taxon>
        <taxon>Bacillota</taxon>
        <taxon>Clostridia</taxon>
        <taxon>Lachnospirales</taxon>
        <taxon>Lachnospiraceae</taxon>
        <taxon>Acetatifactor</taxon>
    </lineage>
</organism>
<dbReference type="Proteomes" id="UP000824265">
    <property type="component" value="Unassembled WGS sequence"/>
</dbReference>
<accession>A0A9D1UBP8</accession>
<feature type="transmembrane region" description="Helical" evidence="6">
    <location>
        <begin position="49"/>
        <end position="74"/>
    </location>
</feature>
<feature type="transmembrane region" description="Helical" evidence="6">
    <location>
        <begin position="6"/>
        <end position="28"/>
    </location>
</feature>
<dbReference type="InterPro" id="IPR003841">
    <property type="entry name" value="Na/Pi_transpt"/>
</dbReference>
<dbReference type="GO" id="GO:0005436">
    <property type="term" value="F:sodium:phosphate symporter activity"/>
    <property type="evidence" value="ECO:0007669"/>
    <property type="project" value="InterPro"/>
</dbReference>
<dbReference type="NCBIfam" id="TIGR00704">
    <property type="entry name" value="NaPi_cotrn_rel"/>
    <property type="match status" value="1"/>
</dbReference>
<name>A0A9D1UBP8_9FIRM</name>